<dbReference type="RefSeq" id="WP_155324775.1">
    <property type="nucleotide sequence ID" value="NZ_AP021876.1"/>
</dbReference>
<dbReference type="GO" id="GO:0046872">
    <property type="term" value="F:metal ion binding"/>
    <property type="evidence" value="ECO:0007669"/>
    <property type="project" value="InterPro"/>
</dbReference>
<accession>A0A5K7ZXT6</accession>
<keyword evidence="2 3" id="KW-0732">Signal</keyword>
<dbReference type="SUPFAM" id="SSF56300">
    <property type="entry name" value="Metallo-dependent phosphatases"/>
    <property type="match status" value="1"/>
</dbReference>
<feature type="chain" id="PRO_5024468671" evidence="3">
    <location>
        <begin position="24"/>
        <end position="604"/>
    </location>
</feature>
<dbReference type="GO" id="GO:0030288">
    <property type="term" value="C:outer membrane-bounded periplasmic space"/>
    <property type="evidence" value="ECO:0007669"/>
    <property type="project" value="TreeGrafter"/>
</dbReference>
<keyword evidence="3" id="KW-0547">Nucleotide-binding</keyword>
<dbReference type="InterPro" id="IPR008334">
    <property type="entry name" value="5'-Nucleotdase_C"/>
</dbReference>
<dbReference type="SUPFAM" id="SSF55816">
    <property type="entry name" value="5'-nucleotidase (syn. UDP-sugar hydrolase), C-terminal domain"/>
    <property type="match status" value="1"/>
</dbReference>
<sequence>MLTMKPRILIGIILLLTGVMSNACTVADHKVHNARERIKILHINDVHSHLESGSIDLKIAGIDTACEVGGMGRVAAMIADLRERNDNTLVLHAGDAVQGTYYYTLFNGEADARVMNAIGFDAMTIGNHEFDDGDEWLAGFIERLDAPVISANIDVADGNILKGRFSPYVIKRVAGKDIGIVGITIAAKTKASSQPSDAVTFHDEAASLRAAVDALKALGIGRIVVLSHYGYRNAIALAGQVGDIDVIVDGDSHTLLGDFSMYGLRTDGAYPTMASNADGDAVCIVQAWEYSKVLGELDVTFAGDVVDHCSGTPHLILGDTFMRENTGGQADAVKGADLSALQAMIAQDRKLDVVAGDAAVAEIIAGYAEKMGALANTVIGKAGEDLLHGRVPGQIEDGVALQRGSDIAPLVAQAFYEQDPNADISIQNAGGVRISLRAGDMTYDTAYTLLPFSNTLFEIRMYGTEIRQVLEDAIENIAQGGSTGSFPYCYALKFDVDATKAYGGRVSNLEVRDRSTGTYSDLGDDTMYVVVTNDYTAAGRDGYDTFATVQERRGKGTDTYLDYAMSFVNHVRSLTAAGKPLVKLPAADHCIKSYIPTTATGDNL</sequence>
<reference evidence="6 7" key="1">
    <citation type="submission" date="2019-11" db="EMBL/GenBank/DDBJ databases">
        <title>Comparative genomics of hydrocarbon-degrading Desulfosarcina strains.</title>
        <authorList>
            <person name="Watanabe M."/>
            <person name="Kojima H."/>
            <person name="Fukui M."/>
        </authorList>
    </citation>
    <scope>NUCLEOTIDE SEQUENCE [LARGE SCALE GENOMIC DNA]</scope>
    <source>
        <strain evidence="6 7">28bB2T</strain>
    </source>
</reference>
<dbReference type="GO" id="GO:0008253">
    <property type="term" value="F:5'-nucleotidase activity"/>
    <property type="evidence" value="ECO:0007669"/>
    <property type="project" value="TreeGrafter"/>
</dbReference>
<dbReference type="GO" id="GO:0009166">
    <property type="term" value="P:nucleotide catabolic process"/>
    <property type="evidence" value="ECO:0007669"/>
    <property type="project" value="InterPro"/>
</dbReference>
<dbReference type="PANTHER" id="PTHR11575:SF24">
    <property type="entry name" value="5'-NUCLEOTIDASE"/>
    <property type="match status" value="1"/>
</dbReference>
<evidence type="ECO:0000259" key="4">
    <source>
        <dbReference type="Pfam" id="PF00149"/>
    </source>
</evidence>
<dbReference type="Pfam" id="PF02872">
    <property type="entry name" value="5_nucleotid_C"/>
    <property type="match status" value="1"/>
</dbReference>
<dbReference type="PRINTS" id="PR01607">
    <property type="entry name" value="APYRASEFAMLY"/>
</dbReference>
<evidence type="ECO:0000256" key="2">
    <source>
        <dbReference type="ARBA" id="ARBA00022729"/>
    </source>
</evidence>
<dbReference type="GO" id="GO:0000166">
    <property type="term" value="F:nucleotide binding"/>
    <property type="evidence" value="ECO:0007669"/>
    <property type="project" value="UniProtKB-KW"/>
</dbReference>
<dbReference type="InterPro" id="IPR004843">
    <property type="entry name" value="Calcineurin-like_PHP"/>
</dbReference>
<keyword evidence="3" id="KW-0378">Hydrolase</keyword>
<dbReference type="Pfam" id="PF00149">
    <property type="entry name" value="Metallophos"/>
    <property type="match status" value="1"/>
</dbReference>
<evidence type="ECO:0000259" key="5">
    <source>
        <dbReference type="Pfam" id="PF02872"/>
    </source>
</evidence>
<proteinExistence type="inferred from homology"/>
<dbReference type="PROSITE" id="PS00786">
    <property type="entry name" value="5_NUCLEOTIDASE_2"/>
    <property type="match status" value="1"/>
</dbReference>
<evidence type="ECO:0000313" key="6">
    <source>
        <dbReference type="EMBL" id="BBO85048.1"/>
    </source>
</evidence>
<dbReference type="InterPro" id="IPR006179">
    <property type="entry name" value="5_nucleotidase/apyrase"/>
</dbReference>
<dbReference type="Proteomes" id="UP000425960">
    <property type="component" value="Chromosome"/>
</dbReference>
<evidence type="ECO:0000256" key="3">
    <source>
        <dbReference type="RuleBase" id="RU362119"/>
    </source>
</evidence>
<dbReference type="AlphaFoldDB" id="A0A5K7ZXT6"/>
<feature type="signal peptide" evidence="3">
    <location>
        <begin position="1"/>
        <end position="23"/>
    </location>
</feature>
<dbReference type="Gene3D" id="3.60.21.10">
    <property type="match status" value="1"/>
</dbReference>
<feature type="domain" description="Calcineurin-like phosphoesterase" evidence="4">
    <location>
        <begin position="38"/>
        <end position="253"/>
    </location>
</feature>
<feature type="domain" description="5'-Nucleotidase C-terminal" evidence="5">
    <location>
        <begin position="402"/>
        <end position="547"/>
    </location>
</feature>
<dbReference type="InterPro" id="IPR029052">
    <property type="entry name" value="Metallo-depent_PP-like"/>
</dbReference>
<protein>
    <submittedName>
        <fullName evidence="6">NAD 5'-nucleotidase</fullName>
    </submittedName>
</protein>
<dbReference type="PANTHER" id="PTHR11575">
    <property type="entry name" value="5'-NUCLEOTIDASE-RELATED"/>
    <property type="match status" value="1"/>
</dbReference>
<evidence type="ECO:0000256" key="1">
    <source>
        <dbReference type="ARBA" id="ARBA00006654"/>
    </source>
</evidence>
<gene>
    <name evidence="6" type="ORF">DSCO28_56140</name>
</gene>
<dbReference type="PROSITE" id="PS00785">
    <property type="entry name" value="5_NUCLEOTIDASE_1"/>
    <property type="match status" value="1"/>
</dbReference>
<dbReference type="EMBL" id="AP021876">
    <property type="protein sequence ID" value="BBO85048.1"/>
    <property type="molecule type" value="Genomic_DNA"/>
</dbReference>
<organism evidence="6 7">
    <name type="scientific">Desulfosarcina ovata subsp. sediminis</name>
    <dbReference type="NCBI Taxonomy" id="885957"/>
    <lineage>
        <taxon>Bacteria</taxon>
        <taxon>Pseudomonadati</taxon>
        <taxon>Thermodesulfobacteriota</taxon>
        <taxon>Desulfobacteria</taxon>
        <taxon>Desulfobacterales</taxon>
        <taxon>Desulfosarcinaceae</taxon>
        <taxon>Desulfosarcina</taxon>
    </lineage>
</organism>
<dbReference type="Gene3D" id="3.90.780.10">
    <property type="entry name" value="5'-Nucleotidase, C-terminal domain"/>
    <property type="match status" value="1"/>
</dbReference>
<evidence type="ECO:0000313" key="7">
    <source>
        <dbReference type="Proteomes" id="UP000425960"/>
    </source>
</evidence>
<comment type="similarity">
    <text evidence="1 3">Belongs to the 5'-nucleotidase family.</text>
</comment>
<dbReference type="KEGG" id="dov:DSCO28_56140"/>
<dbReference type="InterPro" id="IPR006146">
    <property type="entry name" value="5'-Nucleotdase_CS"/>
</dbReference>
<name>A0A5K7ZXT6_9BACT</name>
<dbReference type="InterPro" id="IPR036907">
    <property type="entry name" value="5'-Nucleotdase_C_sf"/>
</dbReference>
<dbReference type="GO" id="GO:0008768">
    <property type="term" value="F:UDP-sugar diphosphatase activity"/>
    <property type="evidence" value="ECO:0007669"/>
    <property type="project" value="TreeGrafter"/>
</dbReference>